<evidence type="ECO:0000313" key="3">
    <source>
        <dbReference type="EMBL" id="KAF2240758.1"/>
    </source>
</evidence>
<dbReference type="SUPFAM" id="SSF110395">
    <property type="entry name" value="CutC-like"/>
    <property type="match status" value="1"/>
</dbReference>
<sequence>MLEVACFDISSAIVAAEAGADRIELCADYVAGGVTPSPDCVQSIRKETTKPINVMIRPRPGNFTYSEIEYEQMKADVHLFKPEASGFVFGILDEQNRVDKARNRELIELAAPLPCTFHRAFDQVLDLSQATQHLIECGFTSVLTSGGQPDAVRGADKVAGLHKEYGNRISFILGGGIRSMNIDALRATANVEWYHSAAITKPGEVVDGDEVRTIQAILAHTA</sequence>
<evidence type="ECO:0000256" key="2">
    <source>
        <dbReference type="ARBA" id="ARBA00019014"/>
    </source>
</evidence>
<gene>
    <name evidence="3" type="ORF">BU26DRAFT_188784</name>
</gene>
<dbReference type="RefSeq" id="XP_033675762.1">
    <property type="nucleotide sequence ID" value="XM_033820486.1"/>
</dbReference>
<keyword evidence="4" id="KW-1185">Reference proteome</keyword>
<dbReference type="GeneID" id="54573816"/>
<dbReference type="InterPro" id="IPR005627">
    <property type="entry name" value="CutC-like"/>
</dbReference>
<dbReference type="EMBL" id="ML987215">
    <property type="protein sequence ID" value="KAF2240758.1"/>
    <property type="molecule type" value="Genomic_DNA"/>
</dbReference>
<proteinExistence type="inferred from homology"/>
<dbReference type="HAMAP" id="MF_00795">
    <property type="entry name" value="CutC"/>
    <property type="match status" value="1"/>
</dbReference>
<dbReference type="AlphaFoldDB" id="A0A6A6HSJ9"/>
<evidence type="ECO:0000256" key="1">
    <source>
        <dbReference type="ARBA" id="ARBA00007768"/>
    </source>
</evidence>
<dbReference type="OrthoDB" id="7392499at2759"/>
<evidence type="ECO:0000313" key="4">
    <source>
        <dbReference type="Proteomes" id="UP000800094"/>
    </source>
</evidence>
<accession>A0A6A6HSJ9</accession>
<reference evidence="3" key="1">
    <citation type="journal article" date="2020" name="Stud. Mycol.">
        <title>101 Dothideomycetes genomes: a test case for predicting lifestyles and emergence of pathogens.</title>
        <authorList>
            <person name="Haridas S."/>
            <person name="Albert R."/>
            <person name="Binder M."/>
            <person name="Bloem J."/>
            <person name="Labutti K."/>
            <person name="Salamov A."/>
            <person name="Andreopoulos B."/>
            <person name="Baker S."/>
            <person name="Barry K."/>
            <person name="Bills G."/>
            <person name="Bluhm B."/>
            <person name="Cannon C."/>
            <person name="Castanera R."/>
            <person name="Culley D."/>
            <person name="Daum C."/>
            <person name="Ezra D."/>
            <person name="Gonzalez J."/>
            <person name="Henrissat B."/>
            <person name="Kuo A."/>
            <person name="Liang C."/>
            <person name="Lipzen A."/>
            <person name="Lutzoni F."/>
            <person name="Magnuson J."/>
            <person name="Mondo S."/>
            <person name="Nolan M."/>
            <person name="Ohm R."/>
            <person name="Pangilinan J."/>
            <person name="Park H.-J."/>
            <person name="Ramirez L."/>
            <person name="Alfaro M."/>
            <person name="Sun H."/>
            <person name="Tritt A."/>
            <person name="Yoshinaga Y."/>
            <person name="Zwiers L.-H."/>
            <person name="Turgeon B."/>
            <person name="Goodwin S."/>
            <person name="Spatafora J."/>
            <person name="Crous P."/>
            <person name="Grigoriev I."/>
        </authorList>
    </citation>
    <scope>NUCLEOTIDE SEQUENCE</scope>
    <source>
        <strain evidence="3">CBS 122368</strain>
    </source>
</reference>
<dbReference type="Proteomes" id="UP000800094">
    <property type="component" value="Unassembled WGS sequence"/>
</dbReference>
<dbReference type="InterPro" id="IPR036822">
    <property type="entry name" value="CutC-like_dom_sf"/>
</dbReference>
<dbReference type="Pfam" id="PF03932">
    <property type="entry name" value="CutC"/>
    <property type="match status" value="1"/>
</dbReference>
<dbReference type="GO" id="GO:0005507">
    <property type="term" value="F:copper ion binding"/>
    <property type="evidence" value="ECO:0007669"/>
    <property type="project" value="TreeGrafter"/>
</dbReference>
<dbReference type="PANTHER" id="PTHR12598:SF0">
    <property type="entry name" value="COPPER HOMEOSTASIS PROTEIN CUTC HOMOLOG"/>
    <property type="match status" value="1"/>
</dbReference>
<dbReference type="Gene3D" id="3.20.20.380">
    <property type="entry name" value="Copper homeostasis (CutC) domain"/>
    <property type="match status" value="1"/>
</dbReference>
<comment type="similarity">
    <text evidence="1">Belongs to the CutC family.</text>
</comment>
<dbReference type="PANTHER" id="PTHR12598">
    <property type="entry name" value="COPPER HOMEOSTASIS PROTEIN CUTC"/>
    <property type="match status" value="1"/>
</dbReference>
<name>A0A6A6HSJ9_9PLEO</name>
<protein>
    <recommendedName>
        <fullName evidence="2">Copper homeostasis protein cutC homolog</fullName>
    </recommendedName>
</protein>
<organism evidence="3 4">
    <name type="scientific">Trematosphaeria pertusa</name>
    <dbReference type="NCBI Taxonomy" id="390896"/>
    <lineage>
        <taxon>Eukaryota</taxon>
        <taxon>Fungi</taxon>
        <taxon>Dikarya</taxon>
        <taxon>Ascomycota</taxon>
        <taxon>Pezizomycotina</taxon>
        <taxon>Dothideomycetes</taxon>
        <taxon>Pleosporomycetidae</taxon>
        <taxon>Pleosporales</taxon>
        <taxon>Massarineae</taxon>
        <taxon>Trematosphaeriaceae</taxon>
        <taxon>Trematosphaeria</taxon>
    </lineage>
</organism>